<dbReference type="EMBL" id="DACSWI010000009">
    <property type="protein sequence ID" value="HAT3810044.1"/>
    <property type="molecule type" value="Genomic_DNA"/>
</dbReference>
<name>A0AAN5MIH3_MORMO</name>
<reference evidence="1" key="2">
    <citation type="submission" date="2020-10" db="EMBL/GenBank/DDBJ databases">
        <authorList>
            <consortium name="NCBI Pathogen Detection Project"/>
        </authorList>
    </citation>
    <scope>NUCLEOTIDE SEQUENCE</scope>
    <source>
        <strain evidence="1">Morganella morganii ARLG-3209</strain>
    </source>
</reference>
<protein>
    <submittedName>
        <fullName evidence="1">Uncharacterized protein</fullName>
    </submittedName>
</protein>
<reference evidence="1" key="1">
    <citation type="journal article" date="2018" name="Genome Biol.">
        <title>SKESA: strategic k-mer extension for scrupulous assemblies.</title>
        <authorList>
            <person name="Souvorov A."/>
            <person name="Agarwala R."/>
            <person name="Lipman D.J."/>
        </authorList>
    </citation>
    <scope>NUCLEOTIDE SEQUENCE</scope>
    <source>
        <strain evidence="1">Morganella morganii ARLG-3209</strain>
    </source>
</reference>
<accession>A0AAN5MIH3</accession>
<organism evidence="1 2">
    <name type="scientific">Morganella morganii</name>
    <name type="common">Proteus morganii</name>
    <dbReference type="NCBI Taxonomy" id="582"/>
    <lineage>
        <taxon>Bacteria</taxon>
        <taxon>Pseudomonadati</taxon>
        <taxon>Pseudomonadota</taxon>
        <taxon>Gammaproteobacteria</taxon>
        <taxon>Enterobacterales</taxon>
        <taxon>Morganellaceae</taxon>
        <taxon>Morganella</taxon>
    </lineage>
</organism>
<evidence type="ECO:0000313" key="2">
    <source>
        <dbReference type="Proteomes" id="UP000865968"/>
    </source>
</evidence>
<gene>
    <name evidence="1" type="ORF">I8608_002926</name>
</gene>
<comment type="caution">
    <text evidence="1">The sequence shown here is derived from an EMBL/GenBank/DDBJ whole genome shotgun (WGS) entry which is preliminary data.</text>
</comment>
<proteinExistence type="predicted"/>
<evidence type="ECO:0000313" key="1">
    <source>
        <dbReference type="EMBL" id="HAT3810044.1"/>
    </source>
</evidence>
<dbReference type="Proteomes" id="UP000865968">
    <property type="component" value="Unassembled WGS sequence"/>
</dbReference>
<dbReference type="AlphaFoldDB" id="A0AAN5MIH3"/>
<sequence length="129" mass="15231">MPEPTLLYIFPANYPSIYAWLDIKREQYGKDDFNNDYLFEKEGLAEVQPNTPLLKMALYKINSDLTEILVTEKTQLYNSVQKDRNFLLLSIPNRDYGQYRLRVTVLGDWPELNKDGFTYFITIKTSFTK</sequence>